<comment type="caution">
    <text evidence="2">The sequence shown here is derived from an EMBL/GenBank/DDBJ whole genome shotgun (WGS) entry which is preliminary data.</text>
</comment>
<dbReference type="EMBL" id="ONZQ02000009">
    <property type="protein sequence ID" value="SPO04072.1"/>
    <property type="molecule type" value="Genomic_DNA"/>
</dbReference>
<name>A0AAE8N128_9PEZI</name>
<proteinExistence type="predicted"/>
<keyword evidence="3" id="KW-1185">Reference proteome</keyword>
<evidence type="ECO:0000313" key="2">
    <source>
        <dbReference type="EMBL" id="SPO04072.1"/>
    </source>
</evidence>
<sequence>MDIVDYFWDGGYPGQSPDVELIPSALSQVPLGPTSCLTVSRTQANQEVERARETASEGEDAAAASETAHANDTTATTAGTALM</sequence>
<dbReference type="AlphaFoldDB" id="A0AAE8N128"/>
<evidence type="ECO:0000313" key="3">
    <source>
        <dbReference type="Proteomes" id="UP001187682"/>
    </source>
</evidence>
<protein>
    <submittedName>
        <fullName evidence="2">Uncharacterized protein</fullName>
    </submittedName>
</protein>
<dbReference type="Proteomes" id="UP001187682">
    <property type="component" value="Unassembled WGS sequence"/>
</dbReference>
<feature type="region of interest" description="Disordered" evidence="1">
    <location>
        <begin position="42"/>
        <end position="83"/>
    </location>
</feature>
<accession>A0AAE8N128</accession>
<reference evidence="2" key="1">
    <citation type="submission" date="2018-03" db="EMBL/GenBank/DDBJ databases">
        <authorList>
            <person name="Guldener U."/>
        </authorList>
    </citation>
    <scope>NUCLEOTIDE SEQUENCE</scope>
</reference>
<organism evidence="2 3">
    <name type="scientific">Cephalotrichum gorgonifer</name>
    <dbReference type="NCBI Taxonomy" id="2041049"/>
    <lineage>
        <taxon>Eukaryota</taxon>
        <taxon>Fungi</taxon>
        <taxon>Dikarya</taxon>
        <taxon>Ascomycota</taxon>
        <taxon>Pezizomycotina</taxon>
        <taxon>Sordariomycetes</taxon>
        <taxon>Hypocreomycetidae</taxon>
        <taxon>Microascales</taxon>
        <taxon>Microascaceae</taxon>
        <taxon>Cephalotrichum</taxon>
    </lineage>
</organism>
<evidence type="ECO:0000256" key="1">
    <source>
        <dbReference type="SAM" id="MobiDB-lite"/>
    </source>
</evidence>
<feature type="compositionally biased region" description="Low complexity" evidence="1">
    <location>
        <begin position="61"/>
        <end position="83"/>
    </location>
</feature>
<gene>
    <name evidence="2" type="ORF">DNG_06755</name>
</gene>